<keyword evidence="6" id="KW-1185">Reference proteome</keyword>
<dbReference type="InterPro" id="IPR001173">
    <property type="entry name" value="Glyco_trans_2-like"/>
</dbReference>
<proteinExistence type="inferred from homology"/>
<evidence type="ECO:0000313" key="5">
    <source>
        <dbReference type="EMBL" id="SDQ09849.1"/>
    </source>
</evidence>
<accession>A0A1H0Y3W2</accession>
<comment type="similarity">
    <text evidence="1">Belongs to the glycosyltransferase 2 family.</text>
</comment>
<dbReference type="RefSeq" id="WP_175559420.1">
    <property type="nucleotide sequence ID" value="NZ_FNKD01000001.1"/>
</dbReference>
<organism evidence="5 6">
    <name type="scientific">Virgibacillus salinus</name>
    <dbReference type="NCBI Taxonomy" id="553311"/>
    <lineage>
        <taxon>Bacteria</taxon>
        <taxon>Bacillati</taxon>
        <taxon>Bacillota</taxon>
        <taxon>Bacilli</taxon>
        <taxon>Bacillales</taxon>
        <taxon>Bacillaceae</taxon>
        <taxon>Virgibacillus</taxon>
    </lineage>
</organism>
<dbReference type="AlphaFoldDB" id="A0A1H0Y3W2"/>
<dbReference type="PANTHER" id="PTHR22916">
    <property type="entry name" value="GLYCOSYLTRANSFERASE"/>
    <property type="match status" value="1"/>
</dbReference>
<dbReference type="Pfam" id="PF00535">
    <property type="entry name" value="Glycos_transf_2"/>
    <property type="match status" value="1"/>
</dbReference>
<reference evidence="5 6" key="1">
    <citation type="submission" date="2016-10" db="EMBL/GenBank/DDBJ databases">
        <authorList>
            <person name="de Groot N.N."/>
        </authorList>
    </citation>
    <scope>NUCLEOTIDE SEQUENCE [LARGE SCALE GENOMIC DNA]</scope>
    <source>
        <strain evidence="5 6">CGMCC 1.10449</strain>
    </source>
</reference>
<dbReference type="SUPFAM" id="SSF53448">
    <property type="entry name" value="Nucleotide-diphospho-sugar transferases"/>
    <property type="match status" value="1"/>
</dbReference>
<feature type="domain" description="Glycosyltransferase 2-like" evidence="4">
    <location>
        <begin position="7"/>
        <end position="174"/>
    </location>
</feature>
<evidence type="ECO:0000256" key="3">
    <source>
        <dbReference type="ARBA" id="ARBA00022679"/>
    </source>
</evidence>
<dbReference type="STRING" id="553311.SAMN05216231_0409"/>
<dbReference type="Gene3D" id="3.90.550.10">
    <property type="entry name" value="Spore Coat Polysaccharide Biosynthesis Protein SpsA, Chain A"/>
    <property type="match status" value="1"/>
</dbReference>
<evidence type="ECO:0000313" key="6">
    <source>
        <dbReference type="Proteomes" id="UP000199444"/>
    </source>
</evidence>
<evidence type="ECO:0000256" key="2">
    <source>
        <dbReference type="ARBA" id="ARBA00022676"/>
    </source>
</evidence>
<keyword evidence="3 5" id="KW-0808">Transferase</keyword>
<name>A0A1H0Y3W2_9BACI</name>
<keyword evidence="2" id="KW-0328">Glycosyltransferase</keyword>
<dbReference type="EMBL" id="FNKD01000001">
    <property type="protein sequence ID" value="SDQ09849.1"/>
    <property type="molecule type" value="Genomic_DNA"/>
</dbReference>
<gene>
    <name evidence="5" type="ORF">SAMN05216231_0409</name>
</gene>
<dbReference type="GO" id="GO:0016757">
    <property type="term" value="F:glycosyltransferase activity"/>
    <property type="evidence" value="ECO:0007669"/>
    <property type="project" value="UniProtKB-KW"/>
</dbReference>
<sequence>MKAPSISVSITVFNLEKYVEKCIISILNQQFTDFELIIIDDGSTDRTSEICNYYRQLDERITYIYQSNQGVSAARNLALEASTGKYILMADGDDRLDLTMLGKLFKLCETNRADISTCNNYLIDVNGEMLGKPAISDNIHSMNNEEALYKMYSGKLTGFGLCNKLYRKELFNEVRFPIGRKFEDAAVQYRLIQQANKVVFTEERLYFYVIHSESMTRKKLTKYSIKRLDIIENFEESIEFLNQKNTSKYVLDIITADYYKSLRWLVIDIMKENKEVRKKSLKVVTQQIISWKHLFLDNPYVSKKETYLIHFWSRLPRITLAVYHIRNQFVLSS</sequence>
<dbReference type="Proteomes" id="UP000199444">
    <property type="component" value="Unassembled WGS sequence"/>
</dbReference>
<protein>
    <submittedName>
        <fullName evidence="5">Glycosyl transferase family 2</fullName>
    </submittedName>
</protein>
<dbReference type="CDD" id="cd00761">
    <property type="entry name" value="Glyco_tranf_GTA_type"/>
    <property type="match status" value="1"/>
</dbReference>
<dbReference type="PANTHER" id="PTHR22916:SF51">
    <property type="entry name" value="GLYCOSYLTRANSFERASE EPSH-RELATED"/>
    <property type="match status" value="1"/>
</dbReference>
<dbReference type="InterPro" id="IPR029044">
    <property type="entry name" value="Nucleotide-diphossugar_trans"/>
</dbReference>
<evidence type="ECO:0000259" key="4">
    <source>
        <dbReference type="Pfam" id="PF00535"/>
    </source>
</evidence>
<evidence type="ECO:0000256" key="1">
    <source>
        <dbReference type="ARBA" id="ARBA00006739"/>
    </source>
</evidence>